<name>A0A810KUC8_9ACTN</name>
<gene>
    <name evidence="1" type="ORF">Asera_05950</name>
</gene>
<accession>A0A810KUC8</accession>
<sequence length="141" mass="15142">MGESLQAALRGLQVSLHDLTGTADYLGAVADHWDDHVGSYIGKHIEPAMAKLRDETFQNPHGRFDEATNLKYDIEGAQDKLARRITSVSTLLHDLQQITAQIADNYRATELSNQADQKKLLALIDSGTADPAGGSDGGAAV</sequence>
<dbReference type="Proteomes" id="UP000680750">
    <property type="component" value="Chromosome"/>
</dbReference>
<proteinExistence type="predicted"/>
<dbReference type="KEGG" id="aser:Asera_05950"/>
<reference evidence="1" key="1">
    <citation type="submission" date="2020-08" db="EMBL/GenBank/DDBJ databases">
        <title>Whole genome shotgun sequence of Actinocatenispora sera NBRC 101916.</title>
        <authorList>
            <person name="Komaki H."/>
            <person name="Tamura T."/>
        </authorList>
    </citation>
    <scope>NUCLEOTIDE SEQUENCE</scope>
    <source>
        <strain evidence="1">NBRC 101916</strain>
    </source>
</reference>
<evidence type="ECO:0000313" key="2">
    <source>
        <dbReference type="Proteomes" id="UP000680750"/>
    </source>
</evidence>
<organism evidence="1 2">
    <name type="scientific">Actinocatenispora sera</name>
    <dbReference type="NCBI Taxonomy" id="390989"/>
    <lineage>
        <taxon>Bacteria</taxon>
        <taxon>Bacillati</taxon>
        <taxon>Actinomycetota</taxon>
        <taxon>Actinomycetes</taxon>
        <taxon>Micromonosporales</taxon>
        <taxon>Micromonosporaceae</taxon>
        <taxon>Actinocatenispora</taxon>
    </lineage>
</organism>
<dbReference type="RefSeq" id="WP_157034888.1">
    <property type="nucleotide sequence ID" value="NZ_AP023354.1"/>
</dbReference>
<dbReference type="AlphaFoldDB" id="A0A810KUC8"/>
<keyword evidence="2" id="KW-1185">Reference proteome</keyword>
<dbReference type="EMBL" id="AP023354">
    <property type="protein sequence ID" value="BCJ26487.1"/>
    <property type="molecule type" value="Genomic_DNA"/>
</dbReference>
<evidence type="ECO:0000313" key="1">
    <source>
        <dbReference type="EMBL" id="BCJ26487.1"/>
    </source>
</evidence>
<protein>
    <submittedName>
        <fullName evidence="1">Uncharacterized protein</fullName>
    </submittedName>
</protein>
<dbReference type="OrthoDB" id="3405091at2"/>